<keyword evidence="5" id="KW-1185">Reference proteome</keyword>
<evidence type="ECO:0000256" key="1">
    <source>
        <dbReference type="ARBA" id="ARBA00022612"/>
    </source>
</evidence>
<evidence type="ECO:0000256" key="2">
    <source>
        <dbReference type="SAM" id="Phobius"/>
    </source>
</evidence>
<comment type="caution">
    <text evidence="4">The sequence shown here is derived from an EMBL/GenBank/DDBJ whole genome shotgun (WGS) entry which is preliminary data.</text>
</comment>
<dbReference type="Proteomes" id="UP001165962">
    <property type="component" value="Unassembled WGS sequence"/>
</dbReference>
<keyword evidence="1" id="KW-1188">Viral release from host cell</keyword>
<proteinExistence type="predicted"/>
<evidence type="ECO:0000313" key="4">
    <source>
        <dbReference type="EMBL" id="NHN29447.1"/>
    </source>
</evidence>
<feature type="transmembrane region" description="Helical" evidence="2">
    <location>
        <begin position="429"/>
        <end position="457"/>
    </location>
</feature>
<feature type="transmembrane region" description="Helical" evidence="2">
    <location>
        <begin position="495"/>
        <end position="513"/>
    </location>
</feature>
<dbReference type="RefSeq" id="WP_166147423.1">
    <property type="nucleotide sequence ID" value="NZ_JAAOIW010000002.1"/>
</dbReference>
<name>A0ABX0IZY4_9BACL</name>
<protein>
    <submittedName>
        <fullName evidence="4">Phage tail tape measure protein</fullName>
    </submittedName>
</protein>
<feature type="transmembrane region" description="Helical" evidence="2">
    <location>
        <begin position="519"/>
        <end position="543"/>
    </location>
</feature>
<dbReference type="PANTHER" id="PTHR37813">
    <property type="entry name" value="FELS-2 PROPHAGE PROTEIN"/>
    <property type="match status" value="1"/>
</dbReference>
<gene>
    <name evidence="4" type="ORF">G9U52_06330</name>
</gene>
<evidence type="ECO:0000259" key="3">
    <source>
        <dbReference type="Pfam" id="PF10145"/>
    </source>
</evidence>
<keyword evidence="2" id="KW-1133">Transmembrane helix</keyword>
<dbReference type="PANTHER" id="PTHR37813:SF1">
    <property type="entry name" value="FELS-2 PROPHAGE PROTEIN"/>
    <property type="match status" value="1"/>
</dbReference>
<sequence>MANVASMTNSSGLVAQINQNTQNIHNTQINQISQINQIIQVSQQLNQFIHITNEVQESVENAESGFSKLGKSLANLGQVAASGIYSAFKMIGTASWDAAMEAEKSLNIMKIGTKATGAELDSLMASYEKVGAKVPDSMNTVASVMAEVHHSTGATGTGLEDMSGKILSLGSLTGVSTSTIGASLTGAMQSWSIGADQGGEIFDKLYFLSQKSGMGINTLSDKLVKFGGPMKNLGFDFDTSASLIAQWANNGLDADMVLGSFSTALGKMSKHGVKDTPKALENALNKIKNAKTITEATTWAMEAFGESAGPGMAAAIRDGSLEIGTMLDEMQNSHGIIEQTSADTETLGDKFEVLKKSITSALKPLGGKMLEWAGKAIPILENAITELSGSFDKLMPFINKFLDSIGEGAIGALNGITESIKFIDKHFKILGPVIGVVAVAFGVALSAALWSVAAAGWAAISPLLPFIAAVVLAAAYVAILAYAWNNNMFGIRDTAMVVFNSVMSYFSAIGAYFNTIMPYILQIVAFVWPNISSIFVAVLTVIWETVKLALLNVWNMIYLFFFTTYNLISFVAGLIGGLLSSFLQLITGDFSGAWNTFLETLKSILPGIGAIIENVFFKMFDLGIELARGLIAGISNAAPAILEYLSSLVNSIVSLFKGMFGIASPSKVMMEIGFWTTEGLAEGIEDGENRVGASSTKIVTAATTPYDKGMMNVGINSDQGLDPSFNKASAISAASYNSPSSAPNNVAKTEINPVINITVNGDGSGSTAQDIAERVKLAIQEVFESAARRQGIVGGEAWQL</sequence>
<dbReference type="Pfam" id="PF10145">
    <property type="entry name" value="PhageMin_Tail"/>
    <property type="match status" value="1"/>
</dbReference>
<reference evidence="4" key="1">
    <citation type="submission" date="2020-03" db="EMBL/GenBank/DDBJ databases">
        <title>Draft sequencing of Paenibacilllus sp. S3N08.</title>
        <authorList>
            <person name="Kim D.-U."/>
        </authorList>
    </citation>
    <scope>NUCLEOTIDE SEQUENCE</scope>
    <source>
        <strain evidence="4">S3N08</strain>
    </source>
</reference>
<keyword evidence="2" id="KW-0812">Transmembrane</keyword>
<feature type="transmembrane region" description="Helical" evidence="2">
    <location>
        <begin position="555"/>
        <end position="579"/>
    </location>
</feature>
<evidence type="ECO:0000313" key="5">
    <source>
        <dbReference type="Proteomes" id="UP001165962"/>
    </source>
</evidence>
<keyword evidence="2" id="KW-0472">Membrane</keyword>
<feature type="domain" description="Phage tail tape measure protein" evidence="3">
    <location>
        <begin position="129"/>
        <end position="347"/>
    </location>
</feature>
<accession>A0ABX0IZY4</accession>
<feature type="transmembrane region" description="Helical" evidence="2">
    <location>
        <begin position="463"/>
        <end position="483"/>
    </location>
</feature>
<organism evidence="4 5">
    <name type="scientific">Paenibacillus agricola</name>
    <dbReference type="NCBI Taxonomy" id="2716264"/>
    <lineage>
        <taxon>Bacteria</taxon>
        <taxon>Bacillati</taxon>
        <taxon>Bacillota</taxon>
        <taxon>Bacilli</taxon>
        <taxon>Bacillales</taxon>
        <taxon>Paenibacillaceae</taxon>
        <taxon>Paenibacillus</taxon>
    </lineage>
</organism>
<dbReference type="EMBL" id="JAAOIW010000002">
    <property type="protein sequence ID" value="NHN29447.1"/>
    <property type="molecule type" value="Genomic_DNA"/>
</dbReference>
<dbReference type="InterPro" id="IPR010090">
    <property type="entry name" value="Phage_tape_meas"/>
</dbReference>
<dbReference type="NCBIfam" id="TIGR01760">
    <property type="entry name" value="tape_meas_TP901"/>
    <property type="match status" value="1"/>
</dbReference>